<evidence type="ECO:0000313" key="1">
    <source>
        <dbReference type="EnsemblPlants" id="TuG1812G0700000388.01.T01"/>
    </source>
</evidence>
<sequence length="63" mass="7156">MNSMSMSTYMMMTFSTPSIVIKMSKKKNPCCDVCIMIILIQWAQLLAVRISLLLNTTLHLGMQ</sequence>
<name>A0A8R7QZ00_TRIUA</name>
<dbReference type="Gramene" id="TuG1812G0700000388.01.T01">
    <property type="protein sequence ID" value="TuG1812G0700000388.01.T01"/>
    <property type="gene ID" value="TuG1812G0700000388.01"/>
</dbReference>
<dbReference type="Proteomes" id="UP000015106">
    <property type="component" value="Chromosome 7"/>
</dbReference>
<accession>A0A8R7QZ00</accession>
<reference evidence="2" key="1">
    <citation type="journal article" date="2013" name="Nature">
        <title>Draft genome of the wheat A-genome progenitor Triticum urartu.</title>
        <authorList>
            <person name="Ling H.Q."/>
            <person name="Zhao S."/>
            <person name="Liu D."/>
            <person name="Wang J."/>
            <person name="Sun H."/>
            <person name="Zhang C."/>
            <person name="Fan H."/>
            <person name="Li D."/>
            <person name="Dong L."/>
            <person name="Tao Y."/>
            <person name="Gao C."/>
            <person name="Wu H."/>
            <person name="Li Y."/>
            <person name="Cui Y."/>
            <person name="Guo X."/>
            <person name="Zheng S."/>
            <person name="Wang B."/>
            <person name="Yu K."/>
            <person name="Liang Q."/>
            <person name="Yang W."/>
            <person name="Lou X."/>
            <person name="Chen J."/>
            <person name="Feng M."/>
            <person name="Jian J."/>
            <person name="Zhang X."/>
            <person name="Luo G."/>
            <person name="Jiang Y."/>
            <person name="Liu J."/>
            <person name="Wang Z."/>
            <person name="Sha Y."/>
            <person name="Zhang B."/>
            <person name="Wu H."/>
            <person name="Tang D."/>
            <person name="Shen Q."/>
            <person name="Xue P."/>
            <person name="Zou S."/>
            <person name="Wang X."/>
            <person name="Liu X."/>
            <person name="Wang F."/>
            <person name="Yang Y."/>
            <person name="An X."/>
            <person name="Dong Z."/>
            <person name="Zhang K."/>
            <person name="Zhang X."/>
            <person name="Luo M.C."/>
            <person name="Dvorak J."/>
            <person name="Tong Y."/>
            <person name="Wang J."/>
            <person name="Yang H."/>
            <person name="Li Z."/>
            <person name="Wang D."/>
            <person name="Zhang A."/>
            <person name="Wang J."/>
        </authorList>
    </citation>
    <scope>NUCLEOTIDE SEQUENCE</scope>
    <source>
        <strain evidence="2">cv. G1812</strain>
    </source>
</reference>
<evidence type="ECO:0000313" key="2">
    <source>
        <dbReference type="Proteomes" id="UP000015106"/>
    </source>
</evidence>
<dbReference type="EnsemblPlants" id="TuG1812G0700000388.01.T01">
    <property type="protein sequence ID" value="TuG1812G0700000388.01.T01"/>
    <property type="gene ID" value="TuG1812G0700000388.01"/>
</dbReference>
<reference evidence="1" key="3">
    <citation type="submission" date="2022-06" db="UniProtKB">
        <authorList>
            <consortium name="EnsemblPlants"/>
        </authorList>
    </citation>
    <scope>IDENTIFICATION</scope>
</reference>
<keyword evidence="2" id="KW-1185">Reference proteome</keyword>
<reference evidence="1" key="2">
    <citation type="submission" date="2018-03" db="EMBL/GenBank/DDBJ databases">
        <title>The Triticum urartu genome reveals the dynamic nature of wheat genome evolution.</title>
        <authorList>
            <person name="Ling H."/>
            <person name="Ma B."/>
            <person name="Shi X."/>
            <person name="Liu H."/>
            <person name="Dong L."/>
            <person name="Sun H."/>
            <person name="Cao Y."/>
            <person name="Gao Q."/>
            <person name="Zheng S."/>
            <person name="Li Y."/>
            <person name="Yu Y."/>
            <person name="Du H."/>
            <person name="Qi M."/>
            <person name="Li Y."/>
            <person name="Yu H."/>
            <person name="Cui Y."/>
            <person name="Wang N."/>
            <person name="Chen C."/>
            <person name="Wu H."/>
            <person name="Zhao Y."/>
            <person name="Zhang J."/>
            <person name="Li Y."/>
            <person name="Zhou W."/>
            <person name="Zhang B."/>
            <person name="Hu W."/>
            <person name="Eijk M."/>
            <person name="Tang J."/>
            <person name="Witsenboer H."/>
            <person name="Zhao S."/>
            <person name="Li Z."/>
            <person name="Zhang A."/>
            <person name="Wang D."/>
            <person name="Liang C."/>
        </authorList>
    </citation>
    <scope>NUCLEOTIDE SEQUENCE [LARGE SCALE GENOMIC DNA]</scope>
    <source>
        <strain evidence="1">cv. G1812</strain>
    </source>
</reference>
<protein>
    <submittedName>
        <fullName evidence="1">Uncharacterized protein</fullName>
    </submittedName>
</protein>
<proteinExistence type="predicted"/>
<organism evidence="1 2">
    <name type="scientific">Triticum urartu</name>
    <name type="common">Red wild einkorn</name>
    <name type="synonym">Crithodium urartu</name>
    <dbReference type="NCBI Taxonomy" id="4572"/>
    <lineage>
        <taxon>Eukaryota</taxon>
        <taxon>Viridiplantae</taxon>
        <taxon>Streptophyta</taxon>
        <taxon>Embryophyta</taxon>
        <taxon>Tracheophyta</taxon>
        <taxon>Spermatophyta</taxon>
        <taxon>Magnoliopsida</taxon>
        <taxon>Liliopsida</taxon>
        <taxon>Poales</taxon>
        <taxon>Poaceae</taxon>
        <taxon>BOP clade</taxon>
        <taxon>Pooideae</taxon>
        <taxon>Triticodae</taxon>
        <taxon>Triticeae</taxon>
        <taxon>Triticinae</taxon>
        <taxon>Triticum</taxon>
    </lineage>
</organism>
<dbReference type="AlphaFoldDB" id="A0A8R7QZ00"/>